<accession>A0AAU8L151</accession>
<name>A0AAU8L151_9CAUD</name>
<protein>
    <submittedName>
        <fullName evidence="1">Uncharacterized protein</fullName>
    </submittedName>
</protein>
<dbReference type="EMBL" id="PP885733">
    <property type="protein sequence ID" value="XCN28318.1"/>
    <property type="molecule type" value="Genomic_DNA"/>
</dbReference>
<proteinExistence type="predicted"/>
<sequence>MEHPVDNQKAIDTVDQNPSLAARMIFRDRAGLEASPGYQKCLAKLKQYEEDIVAFKFGLEVDKFSTRGLGIWKYPMWRFNKLIIDRFVIPEHLNWITKLKEVMVLPVGFRVGFLMDELAAYEKKNEKLFTVCTRQYKNRQVVMGA</sequence>
<evidence type="ECO:0000313" key="1">
    <source>
        <dbReference type="EMBL" id="XCN28318.1"/>
    </source>
</evidence>
<reference evidence="1" key="1">
    <citation type="submission" date="2024-06" db="EMBL/GenBank/DDBJ databases">
        <authorList>
            <person name="Gannavaram S."/>
            <person name="Nemani S."/>
            <person name="Datta M."/>
            <person name="Picchiottino A."/>
            <person name="Mereddy A."/>
            <person name="Gannavaram N."/>
            <person name="Honeycutt C."/>
            <person name="Tran D."/>
            <person name="Choi K."/>
            <person name="Srinivasan K."/>
            <person name="Johnson A."/>
        </authorList>
    </citation>
    <scope>NUCLEOTIDE SEQUENCE</scope>
</reference>
<organism evidence="1">
    <name type="scientific">Pantoea phage Survivor</name>
    <dbReference type="NCBI Taxonomy" id="3232176"/>
    <lineage>
        <taxon>Viruses</taxon>
        <taxon>Duplodnaviria</taxon>
        <taxon>Heunggongvirae</taxon>
        <taxon>Uroviricota</taxon>
        <taxon>Caudoviricetes</taxon>
    </lineage>
</organism>